<evidence type="ECO:0000313" key="3">
    <source>
        <dbReference type="EMBL" id="KAF2488903.1"/>
    </source>
</evidence>
<feature type="coiled-coil region" evidence="1">
    <location>
        <begin position="102"/>
        <end position="133"/>
    </location>
</feature>
<accession>A0A6A6QB96</accession>
<dbReference type="Pfam" id="PF20882">
    <property type="entry name" value="Sos7"/>
    <property type="match status" value="1"/>
</dbReference>
<dbReference type="GO" id="GO:0000776">
    <property type="term" value="C:kinetochore"/>
    <property type="evidence" value="ECO:0007669"/>
    <property type="project" value="InterPro"/>
</dbReference>
<dbReference type="OrthoDB" id="18959at2759"/>
<feature type="domain" description="Kinetochore protein Sos7 coiled-coil" evidence="2">
    <location>
        <begin position="67"/>
        <end position="141"/>
    </location>
</feature>
<dbReference type="PANTHER" id="PTHR37329">
    <property type="entry name" value="KINETOCHORE PROTEIN SOS7"/>
    <property type="match status" value="1"/>
</dbReference>
<evidence type="ECO:0000259" key="2">
    <source>
        <dbReference type="Pfam" id="PF20882"/>
    </source>
</evidence>
<dbReference type="InterPro" id="IPR048781">
    <property type="entry name" value="Sos7_CC"/>
</dbReference>
<dbReference type="InterPro" id="IPR037475">
    <property type="entry name" value="Sos7"/>
</dbReference>
<dbReference type="GO" id="GO:0034501">
    <property type="term" value="P:protein localization to kinetochore"/>
    <property type="evidence" value="ECO:0007669"/>
    <property type="project" value="InterPro"/>
</dbReference>
<keyword evidence="4" id="KW-1185">Reference proteome</keyword>
<keyword evidence="1" id="KW-0175">Coiled coil</keyword>
<protein>
    <recommendedName>
        <fullName evidence="2">Kinetochore protein Sos7 coiled-coil domain-containing protein</fullName>
    </recommendedName>
</protein>
<evidence type="ECO:0000313" key="4">
    <source>
        <dbReference type="Proteomes" id="UP000799750"/>
    </source>
</evidence>
<gene>
    <name evidence="3" type="ORF">BU16DRAFT_472965</name>
</gene>
<dbReference type="GO" id="GO:0051315">
    <property type="term" value="P:attachment of mitotic spindle microtubules to kinetochore"/>
    <property type="evidence" value="ECO:0007669"/>
    <property type="project" value="TreeGrafter"/>
</dbReference>
<organism evidence="3 4">
    <name type="scientific">Lophium mytilinum</name>
    <dbReference type="NCBI Taxonomy" id="390894"/>
    <lineage>
        <taxon>Eukaryota</taxon>
        <taxon>Fungi</taxon>
        <taxon>Dikarya</taxon>
        <taxon>Ascomycota</taxon>
        <taxon>Pezizomycotina</taxon>
        <taxon>Dothideomycetes</taxon>
        <taxon>Pleosporomycetidae</taxon>
        <taxon>Mytilinidiales</taxon>
        <taxon>Mytilinidiaceae</taxon>
        <taxon>Lophium</taxon>
    </lineage>
</organism>
<dbReference type="EMBL" id="MU004200">
    <property type="protein sequence ID" value="KAF2488903.1"/>
    <property type="molecule type" value="Genomic_DNA"/>
</dbReference>
<proteinExistence type="predicted"/>
<name>A0A6A6QB96_9PEZI</name>
<dbReference type="Proteomes" id="UP000799750">
    <property type="component" value="Unassembled WGS sequence"/>
</dbReference>
<sequence>MASDTATVLKELQSCHPLKLIELSDSIRPSGAQDAEKRTSAISDTSADAFENATPAGLEADLIHYKELFSKLRFSYVEQVTKEKFLRAITDNPPLFIEATENAALEAQLADAKAALKAAKVEVAELIKQLESRGRDLSKRYESVTLRTVSLATLPAEISTLESTIASLKHAQAPHPTNPSLSLPLPETLSLLQSKEAELAALDAELARLQTAVPRKTHELERIEAELRPLEAQKTAKVAAAVEARRRREQGGGIGDELEERGRWLRASEAALKGMLEV</sequence>
<evidence type="ECO:0000256" key="1">
    <source>
        <dbReference type="SAM" id="Coils"/>
    </source>
</evidence>
<reference evidence="3" key="1">
    <citation type="journal article" date="2020" name="Stud. Mycol.">
        <title>101 Dothideomycetes genomes: a test case for predicting lifestyles and emergence of pathogens.</title>
        <authorList>
            <person name="Haridas S."/>
            <person name="Albert R."/>
            <person name="Binder M."/>
            <person name="Bloem J."/>
            <person name="Labutti K."/>
            <person name="Salamov A."/>
            <person name="Andreopoulos B."/>
            <person name="Baker S."/>
            <person name="Barry K."/>
            <person name="Bills G."/>
            <person name="Bluhm B."/>
            <person name="Cannon C."/>
            <person name="Castanera R."/>
            <person name="Culley D."/>
            <person name="Daum C."/>
            <person name="Ezra D."/>
            <person name="Gonzalez J."/>
            <person name="Henrissat B."/>
            <person name="Kuo A."/>
            <person name="Liang C."/>
            <person name="Lipzen A."/>
            <person name="Lutzoni F."/>
            <person name="Magnuson J."/>
            <person name="Mondo S."/>
            <person name="Nolan M."/>
            <person name="Ohm R."/>
            <person name="Pangilinan J."/>
            <person name="Park H.-J."/>
            <person name="Ramirez L."/>
            <person name="Alfaro M."/>
            <person name="Sun H."/>
            <person name="Tritt A."/>
            <person name="Yoshinaga Y."/>
            <person name="Zwiers L.-H."/>
            <person name="Turgeon B."/>
            <person name="Goodwin S."/>
            <person name="Spatafora J."/>
            <person name="Crous P."/>
            <person name="Grigoriev I."/>
        </authorList>
    </citation>
    <scope>NUCLEOTIDE SEQUENCE</scope>
    <source>
        <strain evidence="3">CBS 269.34</strain>
    </source>
</reference>
<feature type="coiled-coil region" evidence="1">
    <location>
        <begin position="192"/>
        <end position="226"/>
    </location>
</feature>
<dbReference type="PANTHER" id="PTHR37329:SF1">
    <property type="entry name" value="KINETOCHORE PROTEIN SOS7"/>
    <property type="match status" value="1"/>
</dbReference>
<dbReference type="AlphaFoldDB" id="A0A6A6QB96"/>